<dbReference type="NCBIfam" id="TIGR01590">
    <property type="entry name" value="yir-bir-cir_Pla"/>
    <property type="match status" value="1"/>
</dbReference>
<reference evidence="2 3" key="1">
    <citation type="submission" date="2013-11" db="EMBL/GenBank/DDBJ databases">
        <title>The Genome Sequence of Plasmodium yoelii 17X.</title>
        <authorList>
            <consortium name="The Broad Institute Genomics Platform"/>
            <consortium name="The Broad Institute Genome Sequencing Center for Infectious Disease"/>
            <person name="Neafsey D."/>
            <person name="Adams J."/>
            <person name="Walker B."/>
            <person name="Young S.K."/>
            <person name="Zeng Q."/>
            <person name="Gargeya S."/>
            <person name="Fitzgerald M."/>
            <person name="Haas B."/>
            <person name="Abouelleil A."/>
            <person name="Alvarado L."/>
            <person name="Chapman S.B."/>
            <person name="Gainer-Dewar J."/>
            <person name="Goldberg J."/>
            <person name="Griggs A."/>
            <person name="Gujja S."/>
            <person name="Hansen M."/>
            <person name="Howarth C."/>
            <person name="Imamovic A."/>
            <person name="Ireland A."/>
            <person name="Larimer J."/>
            <person name="McCowan C."/>
            <person name="Murphy C."/>
            <person name="Pearson M."/>
            <person name="Poon T.W."/>
            <person name="Priest M."/>
            <person name="Roberts A."/>
            <person name="Saif S."/>
            <person name="Shea T."/>
            <person name="Sykes S."/>
            <person name="Wortman J."/>
            <person name="Nusbaum C."/>
            <person name="Birren B."/>
        </authorList>
    </citation>
    <scope>NUCLEOTIDE SEQUENCE [LARGE SCALE GENOMIC DNA]</scope>
    <source>
        <strain evidence="2 3">17X</strain>
    </source>
</reference>
<keyword evidence="1" id="KW-0812">Transmembrane</keyword>
<accession>V7PBH2</accession>
<dbReference type="Pfam" id="PF06022">
    <property type="entry name" value="Cir_Bir_Yir"/>
    <property type="match status" value="1"/>
</dbReference>
<name>V7PBH2_PLAYE</name>
<keyword evidence="1" id="KW-0472">Membrane</keyword>
<dbReference type="Proteomes" id="UP000018538">
    <property type="component" value="Unassembled WGS sequence"/>
</dbReference>
<dbReference type="EMBL" id="KI635832">
    <property type="protein sequence ID" value="ETB56087.1"/>
    <property type="molecule type" value="Genomic_DNA"/>
</dbReference>
<keyword evidence="3" id="KW-1185">Reference proteome</keyword>
<dbReference type="AlphaFoldDB" id="V7PBH2"/>
<gene>
    <name evidence="2" type="ORF">YYC_05869</name>
</gene>
<evidence type="ECO:0000313" key="2">
    <source>
        <dbReference type="EMBL" id="ETB56087.1"/>
    </source>
</evidence>
<proteinExistence type="predicted"/>
<protein>
    <submittedName>
        <fullName evidence="2">Uncharacterized protein</fullName>
    </submittedName>
</protein>
<sequence>MDANTCRNFILVREKFPDQLDSNNKYIFKDKEHFKDYCTNGCDNDFEKINAGCLYFFDTFFKDSDLFWSVAKNNINIVDYIMIWLIYKLSLMKNELKESLEFFYKTYIIGGDKYRNTITGISEYSSYMELISKKHDLTNVNMNKNIISGLYDAFKLLCEVYTEFNENTSNCTNCSGKADKFVKKYEELKNNSSITTNSSYSKVLCTLSADYDNLKNKCKKFILLPEINTTQNSLKCSENILKQISEDASSSSSITNKLLLVLSIFGAIGIFIGISYKSSKTKIKRKNKKYKEENKSLIYDSKSVTISRNGSGLYYGTHIGVIVKYHIVFNFK</sequence>
<organism evidence="2 3">
    <name type="scientific">Plasmodium yoelii 17X</name>
    <dbReference type="NCBI Taxonomy" id="1323249"/>
    <lineage>
        <taxon>Eukaryota</taxon>
        <taxon>Sar</taxon>
        <taxon>Alveolata</taxon>
        <taxon>Apicomplexa</taxon>
        <taxon>Aconoidasida</taxon>
        <taxon>Haemosporida</taxon>
        <taxon>Plasmodiidae</taxon>
        <taxon>Plasmodium</taxon>
        <taxon>Plasmodium (Vinckeia)</taxon>
    </lineage>
</organism>
<evidence type="ECO:0000256" key="1">
    <source>
        <dbReference type="SAM" id="Phobius"/>
    </source>
</evidence>
<evidence type="ECO:0000313" key="3">
    <source>
        <dbReference type="Proteomes" id="UP000018538"/>
    </source>
</evidence>
<dbReference type="InterPro" id="IPR006477">
    <property type="entry name" value="Yir_bir_cir"/>
</dbReference>
<keyword evidence="1" id="KW-1133">Transmembrane helix</keyword>
<feature type="transmembrane region" description="Helical" evidence="1">
    <location>
        <begin position="258"/>
        <end position="276"/>
    </location>
</feature>